<evidence type="ECO:0000313" key="1">
    <source>
        <dbReference type="EMBL" id="KAK6359667.1"/>
    </source>
</evidence>
<reference evidence="1 2" key="1">
    <citation type="submission" date="2019-10" db="EMBL/GenBank/DDBJ databases">
        <authorList>
            <person name="Palmer J.M."/>
        </authorList>
    </citation>
    <scope>NUCLEOTIDE SEQUENCE [LARGE SCALE GENOMIC DNA]</scope>
    <source>
        <strain evidence="1 2">TWF696</strain>
    </source>
</reference>
<sequence length="395" mass="45068">MADSVIPSNGYFCFSDVLRHLVAVAAGIKIDHEDLDARPDRWLEASDIFNVNQLSFAVTWYTYLNECLLPFESGDQKVPVLQLIYAFLTYGLQPNAMALDLLQEIVEHKECCILMRKFFRMKRQPVNDRSLVLQLKLGRSWEEAARGLFSEHVCGMEMRGWAWKYFHTLLVQMAVAKGTPTDYGSSRNQETLREQCLKRDGHMTVVGRVWSRSWPKDVIPPLRRELSDYGSLKLYQIIPYDAPEFPNLLELLVQFSGDPSIADAVDDASNAFMLTPLFHNSFRRFEWSIEAHLNEEGSGYVYRFRKFSLNLPTALAQHADGMEVFFGTMDGSIPMPDPRLLNLHTALAKVANASGALGMIDSMTKDEEVRMQTRARRTPGQNAVVRQLERMSLDD</sequence>
<dbReference type="AlphaFoldDB" id="A0AAV9VCF6"/>
<evidence type="ECO:0000313" key="2">
    <source>
        <dbReference type="Proteomes" id="UP001375240"/>
    </source>
</evidence>
<comment type="caution">
    <text evidence="1">The sequence shown here is derived from an EMBL/GenBank/DDBJ whole genome shotgun (WGS) entry which is preliminary data.</text>
</comment>
<organism evidence="1 2">
    <name type="scientific">Orbilia brochopaga</name>
    <dbReference type="NCBI Taxonomy" id="3140254"/>
    <lineage>
        <taxon>Eukaryota</taxon>
        <taxon>Fungi</taxon>
        <taxon>Dikarya</taxon>
        <taxon>Ascomycota</taxon>
        <taxon>Pezizomycotina</taxon>
        <taxon>Orbiliomycetes</taxon>
        <taxon>Orbiliales</taxon>
        <taxon>Orbiliaceae</taxon>
        <taxon>Orbilia</taxon>
    </lineage>
</organism>
<proteinExistence type="predicted"/>
<accession>A0AAV9VCF6</accession>
<dbReference type="EMBL" id="JAVHNQ010000001">
    <property type="protein sequence ID" value="KAK6359667.1"/>
    <property type="molecule type" value="Genomic_DNA"/>
</dbReference>
<evidence type="ECO:0008006" key="3">
    <source>
        <dbReference type="Google" id="ProtNLM"/>
    </source>
</evidence>
<name>A0AAV9VCF6_9PEZI</name>
<keyword evidence="2" id="KW-1185">Reference proteome</keyword>
<protein>
    <recommendedName>
        <fullName evidence="3">HNH nuclease domain-containing protein</fullName>
    </recommendedName>
</protein>
<gene>
    <name evidence="1" type="ORF">TWF696_000811</name>
</gene>
<dbReference type="Proteomes" id="UP001375240">
    <property type="component" value="Unassembled WGS sequence"/>
</dbReference>